<keyword evidence="3" id="KW-1185">Reference proteome</keyword>
<dbReference type="Pfam" id="PF13619">
    <property type="entry name" value="KTSC"/>
    <property type="match status" value="1"/>
</dbReference>
<evidence type="ECO:0000313" key="3">
    <source>
        <dbReference type="Proteomes" id="UP000567293"/>
    </source>
</evidence>
<proteinExistence type="predicted"/>
<comment type="caution">
    <text evidence="2">The sequence shown here is derived from an EMBL/GenBank/DDBJ whole genome shotgun (WGS) entry which is preliminary data.</text>
</comment>
<dbReference type="EMBL" id="JACDQQ010002401">
    <property type="protein sequence ID" value="MBA0088232.1"/>
    <property type="molecule type" value="Genomic_DNA"/>
</dbReference>
<dbReference type="Proteomes" id="UP000567293">
    <property type="component" value="Unassembled WGS sequence"/>
</dbReference>
<dbReference type="InterPro" id="IPR025309">
    <property type="entry name" value="KTSC_dom"/>
</dbReference>
<protein>
    <submittedName>
        <fullName evidence="2">KTSC domain-containing protein</fullName>
    </submittedName>
</protein>
<name>A0A7V8SZZ0_9BACT</name>
<organism evidence="2 3">
    <name type="scientific">Candidatus Acidiferrum panamense</name>
    <dbReference type="NCBI Taxonomy" id="2741543"/>
    <lineage>
        <taxon>Bacteria</taxon>
        <taxon>Pseudomonadati</taxon>
        <taxon>Acidobacteriota</taxon>
        <taxon>Terriglobia</taxon>
        <taxon>Candidatus Acidiferrales</taxon>
        <taxon>Candidatus Acidiferrum</taxon>
    </lineage>
</organism>
<feature type="domain" description="KTSC" evidence="1">
    <location>
        <begin position="8"/>
        <end position="64"/>
    </location>
</feature>
<reference evidence="2" key="1">
    <citation type="submission" date="2020-06" db="EMBL/GenBank/DDBJ databases">
        <title>Legume-microbial interactions unlock mineral nutrients during tropical forest succession.</title>
        <authorList>
            <person name="Epihov D.Z."/>
        </authorList>
    </citation>
    <scope>NUCLEOTIDE SEQUENCE [LARGE SCALE GENOMIC DNA]</scope>
    <source>
        <strain evidence="2">Pan2503</strain>
    </source>
</reference>
<evidence type="ECO:0000259" key="1">
    <source>
        <dbReference type="Pfam" id="PF13619"/>
    </source>
</evidence>
<dbReference type="AlphaFoldDB" id="A0A7V8SZZ0"/>
<accession>A0A7V8SZZ0</accession>
<sequence length="70" mass="8290">MHRIPVTSVDITQVGYQEDSETLEIQFSRGEVCQYYNVPSGIYDELMKSPTKEEYYYTQIGERFPCTRIR</sequence>
<evidence type="ECO:0000313" key="2">
    <source>
        <dbReference type="EMBL" id="MBA0088232.1"/>
    </source>
</evidence>
<gene>
    <name evidence="2" type="ORF">HRJ53_24870</name>
</gene>